<dbReference type="Pfam" id="PF09056">
    <property type="entry name" value="Phospholip_A2_3"/>
    <property type="match status" value="1"/>
</dbReference>
<proteinExistence type="predicted"/>
<evidence type="ECO:0000313" key="1">
    <source>
        <dbReference type="EMBL" id="MDT0543984.1"/>
    </source>
</evidence>
<protein>
    <submittedName>
        <fullName evidence="1">Phospholipase A2</fullName>
        <ecNumber evidence="1">3.1.1.4</ecNumber>
    </submittedName>
</protein>
<dbReference type="SUPFAM" id="SSF63829">
    <property type="entry name" value="Calcium-dependent phosphotriesterase"/>
    <property type="match status" value="1"/>
</dbReference>
<dbReference type="Proteomes" id="UP001180754">
    <property type="component" value="Unassembled WGS sequence"/>
</dbReference>
<organism evidence="1 2">
    <name type="scientific">Streptomyces lonegramiae</name>
    <dbReference type="NCBI Taxonomy" id="3075524"/>
    <lineage>
        <taxon>Bacteria</taxon>
        <taxon>Bacillati</taxon>
        <taxon>Actinomycetota</taxon>
        <taxon>Actinomycetes</taxon>
        <taxon>Kitasatosporales</taxon>
        <taxon>Streptomycetaceae</taxon>
        <taxon>Streptomyces</taxon>
    </lineage>
</organism>
<comment type="caution">
    <text evidence="1">The sequence shown here is derived from an EMBL/GenBank/DDBJ whole genome shotgun (WGS) entry which is preliminary data.</text>
</comment>
<accession>A0ABU2XDK5</accession>
<sequence length="459" mass="49655">MRMRRSPASQPEGISISTAKKFLFLLGAATLVIGIPAYADTQQPAPGEPVAMGQIVSAEDSVYALAEDHSAVYEWSSDTVNWQKVGGPAKDLYASADAVYATDPATGDLNKYNGEPGQWSRIGGAGADFAATSEHLYGIGPDGTGVWEYTGQGDAWTKVGGPAKDLYTGPAAALYATDPATGDLNKYEDGQWAGIGSSGATFAVTDNNVYKLTPDRCCVWEYDAEHSQWNKVGGPAGEIFSSNTLYATNPDTGDLYKYNGRPEQWNRVGGPAAAFTTSGDRLYRLASDHRSVQMYSGSGADDQWTDLHAPTAPTVSDDKLARLNSLTQEGEDARRAWYTALYEHQAGSPDPYEFDWSTNGCNAPAPDSIGGFDFTFACYRHDFGYRNSKALLGKESFHNSVNGDSGKDRIDRVFHQDLNTICESRDWPVDHTAVERALCRRAAGLYYQSVLAAGLLETR</sequence>
<keyword evidence="1" id="KW-0378">Hydrolase</keyword>
<dbReference type="SUPFAM" id="SSF48619">
    <property type="entry name" value="Phospholipase A2, PLA2"/>
    <property type="match status" value="1"/>
</dbReference>
<dbReference type="EC" id="3.1.1.4" evidence="1"/>
<dbReference type="EMBL" id="JAVRFD010000006">
    <property type="protein sequence ID" value="MDT0543984.1"/>
    <property type="molecule type" value="Genomic_DNA"/>
</dbReference>
<dbReference type="InterPro" id="IPR015141">
    <property type="entry name" value="PLipase_A2_prok/fun"/>
</dbReference>
<keyword evidence="2" id="KW-1185">Reference proteome</keyword>
<dbReference type="Gene3D" id="1.20.90.10">
    <property type="entry name" value="Phospholipase A2 domain"/>
    <property type="match status" value="1"/>
</dbReference>
<dbReference type="RefSeq" id="WP_311724396.1">
    <property type="nucleotide sequence ID" value="NZ_JAVRFD010000006.1"/>
</dbReference>
<name>A0ABU2XDK5_9ACTN</name>
<gene>
    <name evidence="1" type="ORF">RND15_14915</name>
</gene>
<reference evidence="1" key="1">
    <citation type="submission" date="2024-05" db="EMBL/GenBank/DDBJ databases">
        <title>30 novel species of actinomycetes from the DSMZ collection.</title>
        <authorList>
            <person name="Nouioui I."/>
        </authorList>
    </citation>
    <scope>NUCLEOTIDE SEQUENCE</scope>
    <source>
        <strain evidence="1">DSM 41529</strain>
    </source>
</reference>
<evidence type="ECO:0000313" key="2">
    <source>
        <dbReference type="Proteomes" id="UP001180754"/>
    </source>
</evidence>
<dbReference type="InterPro" id="IPR036444">
    <property type="entry name" value="PLipase_A2_dom_sf"/>
</dbReference>
<dbReference type="GO" id="GO:0004623">
    <property type="term" value="F:phospholipase A2 activity"/>
    <property type="evidence" value="ECO:0007669"/>
    <property type="project" value="UniProtKB-EC"/>
</dbReference>